<name>A0ABT9NHN1_9ACTO</name>
<evidence type="ECO:0000256" key="20">
    <source>
        <dbReference type="SAM" id="Phobius"/>
    </source>
</evidence>
<dbReference type="InterPro" id="IPR031553">
    <property type="entry name" value="tRNA-synt_2_TM"/>
</dbReference>
<keyword evidence="11 20" id="KW-1133">Transmembrane helix</keyword>
<evidence type="ECO:0000256" key="10">
    <source>
        <dbReference type="ARBA" id="ARBA00022840"/>
    </source>
</evidence>
<keyword evidence="8 19" id="KW-0479">Metal-binding</keyword>
<feature type="transmembrane region" description="Helical" evidence="20">
    <location>
        <begin position="153"/>
        <end position="175"/>
    </location>
</feature>
<keyword evidence="20" id="KW-0472">Membrane</keyword>
<evidence type="ECO:0000256" key="6">
    <source>
        <dbReference type="ARBA" id="ARBA00022679"/>
    </source>
</evidence>
<evidence type="ECO:0000256" key="4">
    <source>
        <dbReference type="ARBA" id="ARBA00022475"/>
    </source>
</evidence>
<keyword evidence="5 19" id="KW-0436">Ligase</keyword>
<gene>
    <name evidence="19" type="primary">lysS</name>
    <name evidence="22" type="ORF">J2S70_001497</name>
</gene>
<dbReference type="RefSeq" id="WP_307683100.1">
    <property type="nucleotide sequence ID" value="NZ_JAUSQX010000001.1"/>
</dbReference>
<feature type="transmembrane region" description="Helical" evidence="20">
    <location>
        <begin position="20"/>
        <end position="38"/>
    </location>
</feature>
<dbReference type="GO" id="GO:0004824">
    <property type="term" value="F:lysine-tRNA ligase activity"/>
    <property type="evidence" value="ECO:0007669"/>
    <property type="project" value="UniProtKB-EC"/>
</dbReference>
<dbReference type="NCBIfam" id="NF002821">
    <property type="entry name" value="PRK02983.1"/>
    <property type="match status" value="1"/>
</dbReference>
<dbReference type="NCBIfam" id="TIGR00499">
    <property type="entry name" value="lysS_bact"/>
    <property type="match status" value="1"/>
</dbReference>
<evidence type="ECO:0000256" key="5">
    <source>
        <dbReference type="ARBA" id="ARBA00022598"/>
    </source>
</evidence>
<comment type="similarity">
    <text evidence="3">In the C-terminal section; belongs to the class-II aminoacyl-tRNA synthetase family.</text>
</comment>
<keyword evidence="19" id="KW-0460">Magnesium</keyword>
<evidence type="ECO:0000313" key="22">
    <source>
        <dbReference type="EMBL" id="MDP9806915.1"/>
    </source>
</evidence>
<evidence type="ECO:0000256" key="9">
    <source>
        <dbReference type="ARBA" id="ARBA00022741"/>
    </source>
</evidence>
<feature type="binding site" evidence="19">
    <location>
        <position position="984"/>
    </location>
    <ligand>
        <name>Mg(2+)</name>
        <dbReference type="ChEBI" id="CHEBI:18420"/>
        <label>1</label>
    </ligand>
</feature>
<keyword evidence="10 19" id="KW-0067">ATP-binding</keyword>
<dbReference type="PANTHER" id="PTHR42918">
    <property type="entry name" value="LYSYL-TRNA SYNTHETASE"/>
    <property type="match status" value="1"/>
</dbReference>
<dbReference type="NCBIfam" id="NF001756">
    <property type="entry name" value="PRK00484.1"/>
    <property type="match status" value="1"/>
</dbReference>
<comment type="cofactor">
    <cofactor evidence="19">
        <name>Mg(2+)</name>
        <dbReference type="ChEBI" id="CHEBI:18420"/>
    </cofactor>
    <text evidence="19">Binds 3 Mg(2+) ions per subunit.</text>
</comment>
<comment type="function">
    <text evidence="16">Catalyzes the production of L-lysyl-tRNA(Lys)transfer and the transfer of a lysyl group from L-lysyl-tRNA(Lys) to membrane-bound phosphatidylglycerol (PG), which produces lysylphosphatidylglycerol (LPG), one of the components of the bacterial membrane with a positive net charge. LPG synthesis contributes to the resistance to cationic antimicrobial peptides (CAMPs) and likely protects M.tuberculosis against the CAMPs produced by competiting microorganisms (bacteriocins). In fact, the modification of anionic phosphatidylglycerol with positively charged L-lysine results in repulsion of the peptides.</text>
</comment>
<dbReference type="Proteomes" id="UP001243212">
    <property type="component" value="Unassembled WGS sequence"/>
</dbReference>
<feature type="transmembrane region" description="Helical" evidence="20">
    <location>
        <begin position="50"/>
        <end position="72"/>
    </location>
</feature>
<evidence type="ECO:0000256" key="3">
    <source>
        <dbReference type="ARBA" id="ARBA00009968"/>
    </source>
</evidence>
<evidence type="ECO:0000256" key="2">
    <source>
        <dbReference type="ARBA" id="ARBA00005270"/>
    </source>
</evidence>
<evidence type="ECO:0000256" key="13">
    <source>
        <dbReference type="ARBA" id="ARBA00023146"/>
    </source>
</evidence>
<dbReference type="InterPro" id="IPR004365">
    <property type="entry name" value="NA-bd_OB_tRNA"/>
</dbReference>
<dbReference type="InterPro" id="IPR024320">
    <property type="entry name" value="LPG_synthase_C"/>
</dbReference>
<keyword evidence="4" id="KW-1003">Cell membrane</keyword>
<evidence type="ECO:0000256" key="14">
    <source>
        <dbReference type="ARBA" id="ARBA00023251"/>
    </source>
</evidence>
<feature type="binding site" evidence="19">
    <location>
        <position position="991"/>
    </location>
    <ligand>
        <name>Mg(2+)</name>
        <dbReference type="ChEBI" id="CHEBI:18420"/>
        <label>1</label>
    </ligand>
</feature>
<protein>
    <recommendedName>
        <fullName evidence="19">Lysine--tRNA ligase</fullName>
        <ecNumber evidence="19">6.1.1.6</ecNumber>
    </recommendedName>
    <alternativeName>
        <fullName evidence="19">Lysyl-tRNA synthetase</fullName>
        <shortName evidence="19">LysRS</shortName>
    </alternativeName>
</protein>
<dbReference type="Pfam" id="PF01336">
    <property type="entry name" value="tRNA_anti-codon"/>
    <property type="match status" value="1"/>
</dbReference>
<feature type="transmembrane region" description="Helical" evidence="20">
    <location>
        <begin position="84"/>
        <end position="103"/>
    </location>
</feature>
<dbReference type="InterPro" id="IPR018149">
    <property type="entry name" value="Lys-tRNA-synth_II_C"/>
</dbReference>
<dbReference type="InterPro" id="IPR044136">
    <property type="entry name" value="Lys-tRNA-ligase_II_N"/>
</dbReference>
<feature type="domain" description="Aminoacyl-transfer RNA synthetases class-II family profile" evidence="21">
    <location>
        <begin position="750"/>
        <end position="1071"/>
    </location>
</feature>
<dbReference type="InterPro" id="IPR006195">
    <property type="entry name" value="aa-tRNA-synth_II"/>
</dbReference>
<dbReference type="EMBL" id="JAUSQX010000001">
    <property type="protein sequence ID" value="MDP9806915.1"/>
    <property type="molecule type" value="Genomic_DNA"/>
</dbReference>
<keyword evidence="19" id="KW-0963">Cytoplasm</keyword>
<evidence type="ECO:0000256" key="7">
    <source>
        <dbReference type="ARBA" id="ARBA00022692"/>
    </source>
</evidence>
<evidence type="ECO:0000256" key="1">
    <source>
        <dbReference type="ARBA" id="ARBA00004651"/>
    </source>
</evidence>
<evidence type="ECO:0000256" key="16">
    <source>
        <dbReference type="ARBA" id="ARBA00024681"/>
    </source>
</evidence>
<sequence length="1072" mass="118602">MKEISTATQPSRLDLAVLSWLPRLLYLQAVIAISLVIIDSSSWIANAATWVYSLVLPIPFVGIATALIYLIVGIGLSRRKRAAWVFTLASLVLLTAALAFDVIDIARELSRGSSPLHPADLYSSLGQLALMTIFILIGLRIRRHYFVRVRPGNFYRSLVVLLIGFGISFAVAYAIHTALYGFQRDYIGVLFRDFLGGMNLSQFDSWVWSLLSFLLAASIISSVAILMASQRREAHLTLPDELRIRELLTQYPADSLSYFATRRDKIAFFSGDCVITYRVVLSVCLASGDPIGPREQWPKAIADFIAMSRSFGWEPAVISAGKDAAAIYQSAGLKVMTLGDEAILYTDTFRRAEHPNVERSVRRLERLGYTLQIRRHGAIPSEEMAHLARLSDEWRGDDDERGFSMALGRLGDPADANCLMIEARFPAGHELEGQTAGLLSFVPWGGDGASLDVMRRHPEAAPGVTEFMVVGLVEQGHDLGLERMSLNFAVLREAFARGAELGASPMQRAYRNVLVFFSRWWQLESLYRSNDKYGPAWTPRYLCFGRASQLTKVLLASGIAEGFVDLPGCSHAPDQHWLTAAEAAPMLAIETAQPSKQPEVKRSELMRVRIDKRARLLDSGIEPYPVGSPVPDTCLDANGPATVAGRVMALRDHGGVAFADIRDHTGDLQLLLEQPVTFTATISIGDMVRASGTIGASRAGTRSLVVDDWQLIAKSLHSLPSAHSGLKDPETRVRQRYLDLIVNPGQRDQLRARSKAIQAVRECLLQRDYLEVETPILQPVHGGANARPFTTFINAYQMDLYLRIAPELYLKRLMVGGMDRVFEIGRNFRNEGADASHNPEFTMLEAYQAHADYNEMRLVAQSLVREAALAANGSTIVHGTVGGKIHEVDLAEEWEVISVTDAISRELGEAVGADTPLEELHTHADKLGMGYDPRWNWGTMVTELYEHLLEATTVSPTFYTDFPADTSPLTRQHRTEPRFAERWDLVGFGMELGTAYSELTDPVIQRERLTAQSLAAAGGDPEAMELDEAFLLALEHGMPPAGGLGMGLDRLIMWLTNTSIRETIAFPLVRPR</sequence>
<comment type="catalytic activity">
    <reaction evidence="17">
        <text>L-lysyl-tRNA(Lys) + a 1,2-diacyl-sn-glycero-3-phospho-(1'-sn-glycerol) = a 1,2-diacyl-sn-glycero-3-phospho-1'-(3'-O-L-lysyl)-sn-glycerol + tRNA(Lys)</text>
        <dbReference type="Rhea" id="RHEA:10668"/>
        <dbReference type="Rhea" id="RHEA-COMP:9696"/>
        <dbReference type="Rhea" id="RHEA-COMP:9697"/>
        <dbReference type="ChEBI" id="CHEBI:64716"/>
        <dbReference type="ChEBI" id="CHEBI:75792"/>
        <dbReference type="ChEBI" id="CHEBI:78442"/>
        <dbReference type="ChEBI" id="CHEBI:78529"/>
        <dbReference type="EC" id="2.3.2.3"/>
    </reaction>
</comment>
<keyword evidence="19" id="KW-0648">Protein biosynthesis</keyword>
<keyword evidence="7 20" id="KW-0812">Transmembrane</keyword>
<comment type="caution">
    <text evidence="22">The sequence shown here is derived from an EMBL/GenBank/DDBJ whole genome shotgun (WGS) entry which is preliminary data.</text>
</comment>
<comment type="similarity">
    <text evidence="19">Belongs to the class-II aminoacyl-tRNA synthetase family.</text>
</comment>
<evidence type="ECO:0000313" key="23">
    <source>
        <dbReference type="Proteomes" id="UP001243212"/>
    </source>
</evidence>
<comment type="subunit">
    <text evidence="19">Homodimer.</text>
</comment>
<evidence type="ECO:0000256" key="15">
    <source>
        <dbReference type="ARBA" id="ARBA00023268"/>
    </source>
</evidence>
<evidence type="ECO:0000256" key="8">
    <source>
        <dbReference type="ARBA" id="ARBA00022723"/>
    </source>
</evidence>
<comment type="similarity">
    <text evidence="2">In the N-terminal section; belongs to the LPG synthetase family.</text>
</comment>
<evidence type="ECO:0000256" key="18">
    <source>
        <dbReference type="ARBA" id="ARBA00048573"/>
    </source>
</evidence>
<dbReference type="Gene3D" id="2.40.50.140">
    <property type="entry name" value="Nucleic acid-binding proteins"/>
    <property type="match status" value="1"/>
</dbReference>
<dbReference type="InterPro" id="IPR012340">
    <property type="entry name" value="NA-bd_OB-fold"/>
</dbReference>
<feature type="binding site" evidence="19">
    <location>
        <position position="991"/>
    </location>
    <ligand>
        <name>Mg(2+)</name>
        <dbReference type="ChEBI" id="CHEBI:18420"/>
        <label>2</label>
    </ligand>
</feature>
<proteinExistence type="inferred from homology"/>
<dbReference type="InterPro" id="IPR002313">
    <property type="entry name" value="Lys-tRNA-ligase_II"/>
</dbReference>
<keyword evidence="6" id="KW-0808">Transferase</keyword>
<keyword evidence="13 19" id="KW-0030">Aminoacyl-tRNA synthetase</keyword>
<dbReference type="PRINTS" id="PR00982">
    <property type="entry name" value="TRNASYNTHLYS"/>
</dbReference>
<organism evidence="22 23">
    <name type="scientific">Trueperella bonasi</name>
    <dbReference type="NCBI Taxonomy" id="312286"/>
    <lineage>
        <taxon>Bacteria</taxon>
        <taxon>Bacillati</taxon>
        <taxon>Actinomycetota</taxon>
        <taxon>Actinomycetes</taxon>
        <taxon>Actinomycetales</taxon>
        <taxon>Actinomycetaceae</taxon>
        <taxon>Trueperella</taxon>
    </lineage>
</organism>
<evidence type="ECO:0000259" key="21">
    <source>
        <dbReference type="PROSITE" id="PS50862"/>
    </source>
</evidence>
<dbReference type="Pfam" id="PF00152">
    <property type="entry name" value="tRNA-synt_2"/>
    <property type="match status" value="1"/>
</dbReference>
<keyword evidence="14" id="KW-0046">Antibiotic resistance</keyword>
<comment type="subcellular location">
    <subcellularLocation>
        <location evidence="1">Cell membrane</location>
        <topology evidence="1">Multi-pass membrane protein</topology>
    </subcellularLocation>
    <subcellularLocation>
        <location evidence="19">Cytoplasm</location>
    </subcellularLocation>
</comment>
<feature type="transmembrane region" description="Helical" evidence="20">
    <location>
        <begin position="123"/>
        <end position="141"/>
    </location>
</feature>
<dbReference type="SUPFAM" id="SSF55681">
    <property type="entry name" value="Class II aaRS and biotin synthetases"/>
    <property type="match status" value="1"/>
</dbReference>
<evidence type="ECO:0000256" key="11">
    <source>
        <dbReference type="ARBA" id="ARBA00022989"/>
    </source>
</evidence>
<accession>A0ABT9NHN1</accession>
<dbReference type="Gene3D" id="3.30.930.10">
    <property type="entry name" value="Bira Bifunctional Protein, Domain 2"/>
    <property type="match status" value="1"/>
</dbReference>
<dbReference type="Pfam" id="PF16995">
    <property type="entry name" value="tRNA-synt_2_TM"/>
    <property type="match status" value="1"/>
</dbReference>
<keyword evidence="9 19" id="KW-0547">Nucleotide-binding</keyword>
<reference evidence="22 23" key="1">
    <citation type="submission" date="2023-07" db="EMBL/GenBank/DDBJ databases">
        <title>Sequencing the genomes of 1000 actinobacteria strains.</title>
        <authorList>
            <person name="Klenk H.-P."/>
        </authorList>
    </citation>
    <scope>NUCLEOTIDE SEQUENCE [LARGE SCALE GENOMIC DNA]</scope>
    <source>
        <strain evidence="22 23">DSM 17163</strain>
    </source>
</reference>
<dbReference type="PANTHER" id="PTHR42918:SF15">
    <property type="entry name" value="LYSINE--TRNA LIGASE, CHLOROPLASTIC_MITOCHONDRIAL"/>
    <property type="match status" value="1"/>
</dbReference>
<evidence type="ECO:0000256" key="12">
    <source>
        <dbReference type="ARBA" id="ARBA00023098"/>
    </source>
</evidence>
<keyword evidence="23" id="KW-1185">Reference proteome</keyword>
<evidence type="ECO:0000256" key="19">
    <source>
        <dbReference type="HAMAP-Rule" id="MF_00252"/>
    </source>
</evidence>
<comment type="catalytic activity">
    <reaction evidence="18 19">
        <text>tRNA(Lys) + L-lysine + ATP = L-lysyl-tRNA(Lys) + AMP + diphosphate</text>
        <dbReference type="Rhea" id="RHEA:20792"/>
        <dbReference type="Rhea" id="RHEA-COMP:9696"/>
        <dbReference type="Rhea" id="RHEA-COMP:9697"/>
        <dbReference type="ChEBI" id="CHEBI:30616"/>
        <dbReference type="ChEBI" id="CHEBI:32551"/>
        <dbReference type="ChEBI" id="CHEBI:33019"/>
        <dbReference type="ChEBI" id="CHEBI:78442"/>
        <dbReference type="ChEBI" id="CHEBI:78529"/>
        <dbReference type="ChEBI" id="CHEBI:456215"/>
        <dbReference type="EC" id="6.1.1.6"/>
    </reaction>
</comment>
<dbReference type="EC" id="6.1.1.6" evidence="19"/>
<dbReference type="SUPFAM" id="SSF50249">
    <property type="entry name" value="Nucleic acid-binding proteins"/>
    <property type="match status" value="1"/>
</dbReference>
<dbReference type="InterPro" id="IPR045864">
    <property type="entry name" value="aa-tRNA-synth_II/BPL/LPL"/>
</dbReference>
<evidence type="ECO:0000256" key="17">
    <source>
        <dbReference type="ARBA" id="ARBA00047540"/>
    </source>
</evidence>
<dbReference type="InterPro" id="IPR004364">
    <property type="entry name" value="Aa-tRNA-synt_II"/>
</dbReference>
<feature type="transmembrane region" description="Helical" evidence="20">
    <location>
        <begin position="206"/>
        <end position="228"/>
    </location>
</feature>
<keyword evidence="15" id="KW-0511">Multifunctional enzyme</keyword>
<keyword evidence="12" id="KW-0443">Lipid metabolism</keyword>
<dbReference type="HAMAP" id="MF_00252">
    <property type="entry name" value="Lys_tRNA_synth_class2"/>
    <property type="match status" value="1"/>
</dbReference>
<dbReference type="Pfam" id="PF09924">
    <property type="entry name" value="LPG_synthase_C"/>
    <property type="match status" value="1"/>
</dbReference>
<dbReference type="CDD" id="cd04322">
    <property type="entry name" value="LysRS_N"/>
    <property type="match status" value="1"/>
</dbReference>
<dbReference type="PROSITE" id="PS50862">
    <property type="entry name" value="AA_TRNA_LIGASE_II"/>
    <property type="match status" value="1"/>
</dbReference>